<keyword evidence="2" id="KW-1185">Reference proteome</keyword>
<gene>
    <name evidence="1" type="ORF">XH86_05095</name>
</gene>
<name>A0A7S7ZPS1_9BRAD</name>
<reference evidence="1 2" key="1">
    <citation type="submission" date="2018-06" db="EMBL/GenBank/DDBJ databases">
        <title>Comparative genomics of rhizobia nodulating Arachis hypogaea in China.</title>
        <authorList>
            <person name="Li Y."/>
        </authorList>
    </citation>
    <scope>NUCLEOTIDE SEQUENCE [LARGE SCALE GENOMIC DNA]</scope>
    <source>
        <strain evidence="1 2">CCBAU 51658</strain>
    </source>
</reference>
<sequence>MAPVVTVRLQPAIMFGKSQMVRLALGQGLWTGAKVRPADLQLRQGFCEPLFGFCGIAGLETYLLLTLANERAQVFWDRSPELIDTGFWMLPRTRHEQRHLYHLSVPLVEG</sequence>
<protein>
    <submittedName>
        <fullName evidence="1">Uncharacterized protein</fullName>
    </submittedName>
</protein>
<dbReference type="Proteomes" id="UP000593880">
    <property type="component" value="Chromosome"/>
</dbReference>
<accession>A0A7S7ZPS1</accession>
<dbReference type="EMBL" id="CP030057">
    <property type="protein sequence ID" value="QOZ58186.1"/>
    <property type="molecule type" value="Genomic_DNA"/>
</dbReference>
<proteinExistence type="predicted"/>
<organism evidence="1 2">
    <name type="scientific">Bradyrhizobium guangdongense</name>
    <dbReference type="NCBI Taxonomy" id="1325090"/>
    <lineage>
        <taxon>Bacteria</taxon>
        <taxon>Pseudomonadati</taxon>
        <taxon>Pseudomonadota</taxon>
        <taxon>Alphaproteobacteria</taxon>
        <taxon>Hyphomicrobiales</taxon>
        <taxon>Nitrobacteraceae</taxon>
        <taxon>Bradyrhizobium</taxon>
    </lineage>
</organism>
<evidence type="ECO:0000313" key="1">
    <source>
        <dbReference type="EMBL" id="QOZ58186.1"/>
    </source>
</evidence>
<evidence type="ECO:0000313" key="2">
    <source>
        <dbReference type="Proteomes" id="UP000593880"/>
    </source>
</evidence>